<protein>
    <submittedName>
        <fullName evidence="2">Uncharacterized protein</fullName>
    </submittedName>
</protein>
<evidence type="ECO:0000313" key="2">
    <source>
        <dbReference type="Ensembl" id="ENSCUSP00005021974.1"/>
    </source>
</evidence>
<evidence type="ECO:0000256" key="1">
    <source>
        <dbReference type="SAM" id="Phobius"/>
    </source>
</evidence>
<dbReference type="Proteomes" id="UP000694563">
    <property type="component" value="Unassembled WGS sequence"/>
</dbReference>
<accession>A0A8C3V036</accession>
<reference evidence="2" key="1">
    <citation type="submission" date="2025-08" db="UniProtKB">
        <authorList>
            <consortium name="Ensembl"/>
        </authorList>
    </citation>
    <scope>IDENTIFICATION</scope>
</reference>
<dbReference type="Ensembl" id="ENSCUST00005022760.1">
    <property type="protein sequence ID" value="ENSCUSP00005021974.1"/>
    <property type="gene ID" value="ENSCUSG00005013933.1"/>
</dbReference>
<keyword evidence="1" id="KW-1133">Transmembrane helix</keyword>
<organism evidence="2 3">
    <name type="scientific">Catharus ustulatus</name>
    <name type="common">Russet-backed thrush</name>
    <name type="synonym">Hylocichla ustulatus</name>
    <dbReference type="NCBI Taxonomy" id="91951"/>
    <lineage>
        <taxon>Eukaryota</taxon>
        <taxon>Metazoa</taxon>
        <taxon>Chordata</taxon>
        <taxon>Craniata</taxon>
        <taxon>Vertebrata</taxon>
        <taxon>Euteleostomi</taxon>
        <taxon>Archelosauria</taxon>
        <taxon>Archosauria</taxon>
        <taxon>Dinosauria</taxon>
        <taxon>Saurischia</taxon>
        <taxon>Theropoda</taxon>
        <taxon>Coelurosauria</taxon>
        <taxon>Aves</taxon>
        <taxon>Neognathae</taxon>
        <taxon>Neoaves</taxon>
        <taxon>Telluraves</taxon>
        <taxon>Australaves</taxon>
        <taxon>Passeriformes</taxon>
        <taxon>Turdidae</taxon>
        <taxon>Catharus</taxon>
    </lineage>
</organism>
<name>A0A8C3V036_CATUS</name>
<sequence>MCGKNNTKYWAELDVNVVTPTTQLPVMLTPKFSEIGPYVIRKTGRQQILLNPAWSLKQVKLLMQNNVSEVQPTCSSFLQTSFEGWITWLQKRDPSKKRITRDITGVVGTGLGILNSIDLEALMNKLATTTEDLTKLRQPLQSSLTALGTQQWLLSNILPNWEKVDVNDHKLIVDGLGATQSNFSLALSCIQAQLWIQSVAASIIREGEKGILPTEICKIIWDSAIDFEKEFQSWWNLVNFTYDPSTNTATAFVLTIRNASVHSIFPIISLGLNHDGAVLYPSEHREWARQISGKWQTVSLETCITREQRGFICESNAIRAQDICLDTEQNVCNFEIHPNETPETVLVYIGNDCACLRTACDSIYVENLVISTKNHSNFCVCNFTKITGCDFSFVAPVISHHLLQSNYTLISHLLPTPIGMNISLVKQLLLHQDLIGILERTKRNGQKTLITVFHNVKEIHHVLERVKRVAEYRWWDTLFGWSPNATGVLNKLSHPIIVLLILVLIGFVLSAILYIMNWKIIKRLTHLTSTLNLHKSVTIDIPKVIDVRSTV</sequence>
<keyword evidence="1" id="KW-0472">Membrane</keyword>
<keyword evidence="1" id="KW-0812">Transmembrane</keyword>
<feature type="transmembrane region" description="Helical" evidence="1">
    <location>
        <begin position="496"/>
        <end position="516"/>
    </location>
</feature>
<evidence type="ECO:0000313" key="3">
    <source>
        <dbReference type="Proteomes" id="UP000694563"/>
    </source>
</evidence>
<keyword evidence="3" id="KW-1185">Reference proteome</keyword>
<proteinExistence type="predicted"/>
<reference evidence="2" key="2">
    <citation type="submission" date="2025-09" db="UniProtKB">
        <authorList>
            <consortium name="Ensembl"/>
        </authorList>
    </citation>
    <scope>IDENTIFICATION</scope>
</reference>
<dbReference type="AlphaFoldDB" id="A0A8C3V036"/>